<evidence type="ECO:0000256" key="1">
    <source>
        <dbReference type="SAM" id="Phobius"/>
    </source>
</evidence>
<name>A0A1F4VQ40_UNCKA</name>
<evidence type="ECO:0000313" key="2">
    <source>
        <dbReference type="EMBL" id="OGC59311.1"/>
    </source>
</evidence>
<accession>A0A1F4VQ40</accession>
<organism evidence="2 3">
    <name type="scientific">candidate division WWE3 bacterium RIFCSPLOWO2_01_FULL_42_11</name>
    <dbReference type="NCBI Taxonomy" id="1802627"/>
    <lineage>
        <taxon>Bacteria</taxon>
        <taxon>Katanobacteria</taxon>
    </lineage>
</organism>
<feature type="transmembrane region" description="Helical" evidence="1">
    <location>
        <begin position="46"/>
        <end position="64"/>
    </location>
</feature>
<evidence type="ECO:0000313" key="3">
    <source>
        <dbReference type="Proteomes" id="UP000178964"/>
    </source>
</evidence>
<proteinExistence type="predicted"/>
<dbReference type="STRING" id="1802627.A3A70_02615"/>
<comment type="caution">
    <text evidence="2">The sequence shown here is derived from an EMBL/GenBank/DDBJ whole genome shotgun (WGS) entry which is preliminary data.</text>
</comment>
<dbReference type="EMBL" id="MEVK01000018">
    <property type="protein sequence ID" value="OGC59311.1"/>
    <property type="molecule type" value="Genomic_DNA"/>
</dbReference>
<sequence>MRRSLFPKNKSKIRVFTKVGRTSTSQITKEFPKSVDYTKFIRRPGLLLSIFIGVFSAFFIQLIIANNLATRGGEIKELELRKADLLKDIQVLDDTSNQLRSISRIQKEAKDMGMSFQKDSFDYLPVGGQE</sequence>
<keyword evidence="1" id="KW-1133">Transmembrane helix</keyword>
<keyword evidence="1" id="KW-0812">Transmembrane</keyword>
<reference evidence="2 3" key="1">
    <citation type="journal article" date="2016" name="Nat. Commun.">
        <title>Thousands of microbial genomes shed light on interconnected biogeochemical processes in an aquifer system.</title>
        <authorList>
            <person name="Anantharaman K."/>
            <person name="Brown C.T."/>
            <person name="Hug L.A."/>
            <person name="Sharon I."/>
            <person name="Castelle C.J."/>
            <person name="Probst A.J."/>
            <person name="Thomas B.C."/>
            <person name="Singh A."/>
            <person name="Wilkins M.J."/>
            <person name="Karaoz U."/>
            <person name="Brodie E.L."/>
            <person name="Williams K.H."/>
            <person name="Hubbard S.S."/>
            <person name="Banfield J.F."/>
        </authorList>
    </citation>
    <scope>NUCLEOTIDE SEQUENCE [LARGE SCALE GENOMIC DNA]</scope>
</reference>
<evidence type="ECO:0008006" key="4">
    <source>
        <dbReference type="Google" id="ProtNLM"/>
    </source>
</evidence>
<keyword evidence="1" id="KW-0472">Membrane</keyword>
<dbReference type="AlphaFoldDB" id="A0A1F4VQ40"/>
<protein>
    <recommendedName>
        <fullName evidence="4">Cell division protein FtsL</fullName>
    </recommendedName>
</protein>
<gene>
    <name evidence="2" type="ORF">A3A70_02615</name>
</gene>
<dbReference type="Proteomes" id="UP000178964">
    <property type="component" value="Unassembled WGS sequence"/>
</dbReference>